<accession>S4PWB3</accession>
<sequence length="83" mass="9658">MSFHQFPSMSYVLSSFSTPPAKHIQRSNPQRMKQKKMLLIIIVYNSLIINTYLTFIFFIRLPSVLSAKTIISIDMVVHIAYSY</sequence>
<evidence type="ECO:0000313" key="2">
    <source>
        <dbReference type="EMBL" id="JAA85472.1"/>
    </source>
</evidence>
<organism evidence="2">
    <name type="scientific">Pararge aegeria</name>
    <name type="common">speckled wood butterfly</name>
    <dbReference type="NCBI Taxonomy" id="116150"/>
    <lineage>
        <taxon>Eukaryota</taxon>
        <taxon>Metazoa</taxon>
        <taxon>Ecdysozoa</taxon>
        <taxon>Arthropoda</taxon>
        <taxon>Hexapoda</taxon>
        <taxon>Insecta</taxon>
        <taxon>Pterygota</taxon>
        <taxon>Neoptera</taxon>
        <taxon>Endopterygota</taxon>
        <taxon>Lepidoptera</taxon>
        <taxon>Glossata</taxon>
        <taxon>Ditrysia</taxon>
        <taxon>Papilionoidea</taxon>
        <taxon>Nymphalidae</taxon>
        <taxon>Satyrinae</taxon>
        <taxon>Satyrini</taxon>
        <taxon>Parargina</taxon>
        <taxon>Pararge</taxon>
    </lineage>
</organism>
<keyword evidence="1" id="KW-1133">Transmembrane helix</keyword>
<keyword evidence="1" id="KW-0472">Membrane</keyword>
<evidence type="ECO:0000256" key="1">
    <source>
        <dbReference type="SAM" id="Phobius"/>
    </source>
</evidence>
<reference evidence="2" key="2">
    <citation type="submission" date="2013-05" db="EMBL/GenBank/DDBJ databases">
        <authorList>
            <person name="Carter J.-M."/>
            <person name="Baker S.C."/>
            <person name="Pink R."/>
            <person name="Carter D.R.F."/>
            <person name="Collins A."/>
            <person name="Tomlin J."/>
            <person name="Gibbs M."/>
            <person name="Breuker C.J."/>
        </authorList>
    </citation>
    <scope>NUCLEOTIDE SEQUENCE</scope>
    <source>
        <tissue evidence="2">Ovary</tissue>
    </source>
</reference>
<name>S4PWB3_9NEOP</name>
<feature type="transmembrane region" description="Helical" evidence="1">
    <location>
        <begin position="37"/>
        <end position="59"/>
    </location>
</feature>
<keyword evidence="1" id="KW-0812">Transmembrane</keyword>
<proteinExistence type="predicted"/>
<protein>
    <submittedName>
        <fullName evidence="2">Uncharacterized protein</fullName>
    </submittedName>
</protein>
<dbReference type="AlphaFoldDB" id="S4PWB3"/>
<dbReference type="EMBL" id="GAIX01007088">
    <property type="protein sequence ID" value="JAA85472.1"/>
    <property type="molecule type" value="Transcribed_RNA"/>
</dbReference>
<reference evidence="2" key="1">
    <citation type="journal article" date="2013" name="BMC Genomics">
        <title>Unscrambling butterfly oogenesis.</title>
        <authorList>
            <person name="Carter J.M."/>
            <person name="Baker S.C."/>
            <person name="Pink R."/>
            <person name="Carter D.R."/>
            <person name="Collins A."/>
            <person name="Tomlin J."/>
            <person name="Gibbs M."/>
            <person name="Breuker C.J."/>
        </authorList>
    </citation>
    <scope>NUCLEOTIDE SEQUENCE</scope>
    <source>
        <tissue evidence="2">Ovary</tissue>
    </source>
</reference>